<protein>
    <submittedName>
        <fullName evidence="2">Uncharacterized protein</fullName>
    </submittedName>
</protein>
<reference evidence="2 3" key="1">
    <citation type="submission" date="2023-01" db="EMBL/GenBank/DDBJ databases">
        <title>Analysis of 21 Apiospora genomes using comparative genomics revels a genus with tremendous synthesis potential of carbohydrate active enzymes and secondary metabolites.</title>
        <authorList>
            <person name="Sorensen T."/>
        </authorList>
    </citation>
    <scope>NUCLEOTIDE SEQUENCE [LARGE SCALE GENOMIC DNA]</scope>
    <source>
        <strain evidence="2 3">CBS 20057</strain>
    </source>
</reference>
<feature type="region of interest" description="Disordered" evidence="1">
    <location>
        <begin position="1"/>
        <end position="157"/>
    </location>
</feature>
<evidence type="ECO:0000256" key="1">
    <source>
        <dbReference type="SAM" id="MobiDB-lite"/>
    </source>
</evidence>
<dbReference type="Proteomes" id="UP001396898">
    <property type="component" value="Unassembled WGS sequence"/>
</dbReference>
<evidence type="ECO:0000313" key="2">
    <source>
        <dbReference type="EMBL" id="KAK8001721.1"/>
    </source>
</evidence>
<organism evidence="2 3">
    <name type="scientific">Apiospora marii</name>
    <dbReference type="NCBI Taxonomy" id="335849"/>
    <lineage>
        <taxon>Eukaryota</taxon>
        <taxon>Fungi</taxon>
        <taxon>Dikarya</taxon>
        <taxon>Ascomycota</taxon>
        <taxon>Pezizomycotina</taxon>
        <taxon>Sordariomycetes</taxon>
        <taxon>Xylariomycetidae</taxon>
        <taxon>Amphisphaeriales</taxon>
        <taxon>Apiosporaceae</taxon>
        <taxon>Apiospora</taxon>
    </lineage>
</organism>
<gene>
    <name evidence="2" type="ORF">PG991_013943</name>
</gene>
<name>A0ABR1R7G2_9PEZI</name>
<accession>A0ABR1R7G2</accession>
<feature type="compositionally biased region" description="Polar residues" evidence="1">
    <location>
        <begin position="192"/>
        <end position="205"/>
    </location>
</feature>
<sequence length="243" mass="27129">MSSYHNARSSGTSARLEPGSMRKRPYSTSGGHASGRSSHHSTVDRRHSTAPSSRPAPQRQQQFVPYRPPVTPVAPKPHRPVGPPAWVHDDFDSGPVPGEQQSYFSGYDRQRPETVHEEPPRRTTPCRQSTHGGHAPRPRPSREPTAQEFDEFLETAPRPKRRSFWSRIFCGSHDDAAPTRRAAGTRGLVSASREQPPSRRPTQPSVAARRRARHAGDEDEPYLVKTGRDGDTGRTFYAPRYDG</sequence>
<feature type="compositionally biased region" description="Polar residues" evidence="1">
    <location>
        <begin position="1"/>
        <end position="13"/>
    </location>
</feature>
<dbReference type="EMBL" id="JAQQWI010000018">
    <property type="protein sequence ID" value="KAK8001721.1"/>
    <property type="molecule type" value="Genomic_DNA"/>
</dbReference>
<feature type="region of interest" description="Disordered" evidence="1">
    <location>
        <begin position="171"/>
        <end position="243"/>
    </location>
</feature>
<feature type="compositionally biased region" description="Low complexity" evidence="1">
    <location>
        <begin position="50"/>
        <end position="62"/>
    </location>
</feature>
<comment type="caution">
    <text evidence="2">The sequence shown here is derived from an EMBL/GenBank/DDBJ whole genome shotgun (WGS) entry which is preliminary data.</text>
</comment>
<feature type="compositionally biased region" description="Low complexity" evidence="1">
    <location>
        <begin position="27"/>
        <end position="36"/>
    </location>
</feature>
<proteinExistence type="predicted"/>
<keyword evidence="3" id="KW-1185">Reference proteome</keyword>
<feature type="compositionally biased region" description="Basic and acidic residues" evidence="1">
    <location>
        <begin position="108"/>
        <end position="121"/>
    </location>
</feature>
<evidence type="ECO:0000313" key="3">
    <source>
        <dbReference type="Proteomes" id="UP001396898"/>
    </source>
</evidence>
<feature type="compositionally biased region" description="Pro residues" evidence="1">
    <location>
        <begin position="66"/>
        <end position="83"/>
    </location>
</feature>